<comment type="caution">
    <text evidence="1">The sequence shown here is derived from an EMBL/GenBank/DDBJ whole genome shotgun (WGS) entry which is preliminary data.</text>
</comment>
<dbReference type="AlphaFoldDB" id="A0A8H6AZ65"/>
<dbReference type="OrthoDB" id="3541741at2759"/>
<dbReference type="RefSeq" id="XP_037195133.1">
    <property type="nucleotide sequence ID" value="XM_037333005.1"/>
</dbReference>
<keyword evidence="2" id="KW-1185">Reference proteome</keyword>
<proteinExistence type="predicted"/>
<dbReference type="GeneID" id="59256697"/>
<sequence length="117" mass="12948">MANGENQRAKMTFDRVDDTNKAVAAGELPDPVSDEGNLDDSLKDVTNLQINISGIVDSGMSSFESVFHNKLANLKMATETEAKEKVEAFELQGAALWPISRRRRVKKQTPLRQVMLA</sequence>
<protein>
    <submittedName>
        <fullName evidence="1">Uncharacterized protein</fullName>
    </submittedName>
</protein>
<evidence type="ECO:0000313" key="2">
    <source>
        <dbReference type="Proteomes" id="UP000531561"/>
    </source>
</evidence>
<accession>A0A8H6AZ65</accession>
<dbReference type="Proteomes" id="UP000531561">
    <property type="component" value="Unassembled WGS sequence"/>
</dbReference>
<gene>
    <name evidence="1" type="ORF">Bfra_002589</name>
</gene>
<evidence type="ECO:0000313" key="1">
    <source>
        <dbReference type="EMBL" id="KAF5876187.1"/>
    </source>
</evidence>
<dbReference type="EMBL" id="JABFCT010000004">
    <property type="protein sequence ID" value="KAF5876187.1"/>
    <property type="molecule type" value="Genomic_DNA"/>
</dbReference>
<reference evidence="1 2" key="1">
    <citation type="journal article" date="2020" name="Phytopathology">
        <title>A high-quality genome resource of Botrytis fragariae, a new and rapidly spreading fungal pathogen causing strawberry gray mold in the U.S.A.</title>
        <authorList>
            <person name="Wu Y."/>
            <person name="Saski C.A."/>
            <person name="Schnabel G."/>
            <person name="Xiao S."/>
            <person name="Hu M."/>
        </authorList>
    </citation>
    <scope>NUCLEOTIDE SEQUENCE [LARGE SCALE GENOMIC DNA]</scope>
    <source>
        <strain evidence="1 2">BVB16</strain>
    </source>
</reference>
<organism evidence="1 2">
    <name type="scientific">Botrytis fragariae</name>
    <dbReference type="NCBI Taxonomy" id="1964551"/>
    <lineage>
        <taxon>Eukaryota</taxon>
        <taxon>Fungi</taxon>
        <taxon>Dikarya</taxon>
        <taxon>Ascomycota</taxon>
        <taxon>Pezizomycotina</taxon>
        <taxon>Leotiomycetes</taxon>
        <taxon>Helotiales</taxon>
        <taxon>Sclerotiniaceae</taxon>
        <taxon>Botrytis</taxon>
    </lineage>
</organism>
<name>A0A8H6AZ65_9HELO</name>